<reference evidence="6" key="1">
    <citation type="submission" date="2023-07" db="EMBL/GenBank/DDBJ databases">
        <title>30 novel species of actinomycetes from the DSMZ collection.</title>
        <authorList>
            <person name="Nouioui I."/>
        </authorList>
    </citation>
    <scope>NUCLEOTIDE SEQUENCE [LARGE SCALE GENOMIC DNA]</scope>
    <source>
        <strain evidence="6">DSM 44915</strain>
    </source>
</reference>
<evidence type="ECO:0000313" key="6">
    <source>
        <dbReference type="Proteomes" id="UP001183410"/>
    </source>
</evidence>
<dbReference type="Pfam" id="PF02016">
    <property type="entry name" value="Peptidase_S66"/>
    <property type="match status" value="1"/>
</dbReference>
<dbReference type="Gene3D" id="3.40.50.10740">
    <property type="entry name" value="Class I glutamine amidotransferase-like"/>
    <property type="match status" value="1"/>
</dbReference>
<organism evidence="5 6">
    <name type="scientific">Streptomyces chisholmiae</name>
    <dbReference type="NCBI Taxonomy" id="3075540"/>
    <lineage>
        <taxon>Bacteria</taxon>
        <taxon>Bacillati</taxon>
        <taxon>Actinomycetota</taxon>
        <taxon>Actinomycetes</taxon>
        <taxon>Kitasatosporales</taxon>
        <taxon>Streptomycetaceae</taxon>
        <taxon>Streptomyces</taxon>
    </lineage>
</organism>
<dbReference type="InterPro" id="IPR027478">
    <property type="entry name" value="LdcA_N"/>
</dbReference>
<gene>
    <name evidence="5" type="ORF">RM844_11060</name>
</gene>
<dbReference type="InterPro" id="IPR027461">
    <property type="entry name" value="Carboxypeptidase_A_C_sf"/>
</dbReference>
<dbReference type="Proteomes" id="UP001183410">
    <property type="component" value="Unassembled WGS sequence"/>
</dbReference>
<proteinExistence type="inferred from homology"/>
<dbReference type="Gene3D" id="3.50.30.60">
    <property type="entry name" value="LD-carboxypeptidase A C-terminal domain-like"/>
    <property type="match status" value="1"/>
</dbReference>
<dbReference type="CDD" id="cd07062">
    <property type="entry name" value="Peptidase_S66_mccF_like"/>
    <property type="match status" value="1"/>
</dbReference>
<feature type="domain" description="LD-carboxypeptidase N-terminal" evidence="3">
    <location>
        <begin position="2"/>
        <end position="116"/>
    </location>
</feature>
<dbReference type="Pfam" id="PF17676">
    <property type="entry name" value="Peptidase_S66C"/>
    <property type="match status" value="1"/>
</dbReference>
<dbReference type="EMBL" id="JAVREO010000005">
    <property type="protein sequence ID" value="MDT0266830.1"/>
    <property type="molecule type" value="Genomic_DNA"/>
</dbReference>
<dbReference type="InterPro" id="IPR003507">
    <property type="entry name" value="S66_fam"/>
</dbReference>
<dbReference type="InterPro" id="IPR040449">
    <property type="entry name" value="Peptidase_S66_N"/>
</dbReference>
<evidence type="ECO:0000259" key="4">
    <source>
        <dbReference type="Pfam" id="PF17676"/>
    </source>
</evidence>
<evidence type="ECO:0000256" key="2">
    <source>
        <dbReference type="ARBA" id="ARBA00022801"/>
    </source>
</evidence>
<evidence type="ECO:0000259" key="3">
    <source>
        <dbReference type="Pfam" id="PF02016"/>
    </source>
</evidence>
<name>A0ABU2JPA8_9ACTN</name>
<dbReference type="SUPFAM" id="SSF141986">
    <property type="entry name" value="LD-carboxypeptidase A C-terminal domain-like"/>
    <property type="match status" value="1"/>
</dbReference>
<accession>A0ABU2JPA8</accession>
<protein>
    <submittedName>
        <fullName evidence="5">LD-carboxypeptidase</fullName>
    </submittedName>
</protein>
<sequence>MGIAAPSGPVLFPERLDRGVRALEARGFRVSVGPVAASRGGSRSAEERAAELNGLIRDPEVRAVVAAIGGYRSNGLLELVDWAALRADPKILVGYSDITALLLGAVRAAGVVAFHGPTVLPELAEYPDVLPPTAAGFLRALTDPRPLGRIEPVAEWTEEFLAWGSADHRPRLTEPAAEWTWLGDGTASGPLLGGNLETLCCLAGTRFLPDFDGAVVCLETTATTLDLIDRDLDHLAMLGVFDRMAGLVFGHSFRGGAGFQAELEQRLTERFAARSVPCLLGPHLGHTDPMPTLPLGARCALDTRRRVLEVIDAAVR</sequence>
<feature type="domain" description="LD-carboxypeptidase C-terminal" evidence="4">
    <location>
        <begin position="188"/>
        <end position="301"/>
    </location>
</feature>
<comment type="caution">
    <text evidence="5">The sequence shown here is derived from an EMBL/GenBank/DDBJ whole genome shotgun (WGS) entry which is preliminary data.</text>
</comment>
<dbReference type="InterPro" id="IPR040921">
    <property type="entry name" value="Peptidase_S66C"/>
</dbReference>
<dbReference type="PANTHER" id="PTHR30237">
    <property type="entry name" value="MURAMOYLTETRAPEPTIDE CARBOXYPEPTIDASE"/>
    <property type="match status" value="1"/>
</dbReference>
<evidence type="ECO:0000256" key="1">
    <source>
        <dbReference type="ARBA" id="ARBA00010233"/>
    </source>
</evidence>
<evidence type="ECO:0000313" key="5">
    <source>
        <dbReference type="EMBL" id="MDT0266830.1"/>
    </source>
</evidence>
<keyword evidence="2" id="KW-0378">Hydrolase</keyword>
<dbReference type="PIRSF" id="PIRSF028757">
    <property type="entry name" value="LD-carboxypeptidase"/>
    <property type="match status" value="1"/>
</dbReference>
<comment type="similarity">
    <text evidence="1">Belongs to the peptidase S66 family.</text>
</comment>
<dbReference type="InterPro" id="IPR029062">
    <property type="entry name" value="Class_I_gatase-like"/>
</dbReference>
<keyword evidence="6" id="KW-1185">Reference proteome</keyword>
<dbReference type="SUPFAM" id="SSF52317">
    <property type="entry name" value="Class I glutamine amidotransferase-like"/>
    <property type="match status" value="1"/>
</dbReference>